<dbReference type="RefSeq" id="WP_181728240.1">
    <property type="nucleotide sequence ID" value="NZ_MN099026.1"/>
</dbReference>
<reference evidence="1" key="1">
    <citation type="submission" date="2019-06" db="EMBL/GenBank/DDBJ databases">
        <authorList>
            <person name="Yang Q."/>
            <person name="Gao X."/>
            <person name="Lv L."/>
            <person name="Wan M."/>
            <person name="Liu J."/>
        </authorList>
    </citation>
    <scope>NUCLEOTIDE SEQUENCE</scope>
    <source>
        <strain evidence="1">WH61</strain>
        <plasmid evidence="1">pHNWH61-1</plasmid>
    </source>
</reference>
<name>A0A7D5K6L4_KLEPN</name>
<dbReference type="EMBL" id="MN099026">
    <property type="protein sequence ID" value="QLG02499.1"/>
    <property type="molecule type" value="Genomic_DNA"/>
</dbReference>
<organism evidence="1">
    <name type="scientific">Klebsiella pneumoniae</name>
    <dbReference type="NCBI Taxonomy" id="573"/>
    <lineage>
        <taxon>Bacteria</taxon>
        <taxon>Pseudomonadati</taxon>
        <taxon>Pseudomonadota</taxon>
        <taxon>Gammaproteobacteria</taxon>
        <taxon>Enterobacterales</taxon>
        <taxon>Enterobacteriaceae</taxon>
        <taxon>Klebsiella/Raoultella group</taxon>
        <taxon>Klebsiella</taxon>
        <taxon>Klebsiella pneumoniae complex</taxon>
    </lineage>
</organism>
<protein>
    <submittedName>
        <fullName evidence="1">Uncharacterized protein</fullName>
    </submittedName>
</protein>
<accession>A0A7D5K6L4</accession>
<evidence type="ECO:0000313" key="1">
    <source>
        <dbReference type="EMBL" id="QLG02499.1"/>
    </source>
</evidence>
<sequence length="45" mass="4577">MPSVAGILEDAGVAGFAGAVMTKENGHALRCEVKGTTGREAVYLV</sequence>
<keyword evidence="1" id="KW-0614">Plasmid</keyword>
<proteinExistence type="predicted"/>
<geneLocation type="plasmid" evidence="1">
    <name>pHNWH61-1</name>
</geneLocation>
<dbReference type="AlphaFoldDB" id="A0A7D5K6L4"/>